<dbReference type="AlphaFoldDB" id="A0AAV6UPK7"/>
<keyword evidence="7 10" id="KW-0472">Membrane</keyword>
<feature type="transmembrane region" description="Helical" evidence="10">
    <location>
        <begin position="181"/>
        <end position="201"/>
    </location>
</feature>
<dbReference type="PROSITE" id="PS50866">
    <property type="entry name" value="GOLD"/>
    <property type="match status" value="1"/>
</dbReference>
<evidence type="ECO:0000256" key="11">
    <source>
        <dbReference type="SAM" id="SignalP"/>
    </source>
</evidence>
<evidence type="ECO:0000256" key="10">
    <source>
        <dbReference type="SAM" id="Phobius"/>
    </source>
</evidence>
<evidence type="ECO:0000256" key="3">
    <source>
        <dbReference type="ARBA" id="ARBA00022473"/>
    </source>
</evidence>
<evidence type="ECO:0000256" key="2">
    <source>
        <dbReference type="ARBA" id="ARBA00007104"/>
    </source>
</evidence>
<keyword evidence="14" id="KW-1185">Reference proteome</keyword>
<name>A0AAV6UPK7_9ARAC</name>
<evidence type="ECO:0000256" key="4">
    <source>
        <dbReference type="ARBA" id="ARBA00022692"/>
    </source>
</evidence>
<dbReference type="InterPro" id="IPR015720">
    <property type="entry name" value="Emp24-like"/>
</dbReference>
<organism evidence="13 14">
    <name type="scientific">Oedothorax gibbosus</name>
    <dbReference type="NCBI Taxonomy" id="931172"/>
    <lineage>
        <taxon>Eukaryota</taxon>
        <taxon>Metazoa</taxon>
        <taxon>Ecdysozoa</taxon>
        <taxon>Arthropoda</taxon>
        <taxon>Chelicerata</taxon>
        <taxon>Arachnida</taxon>
        <taxon>Araneae</taxon>
        <taxon>Araneomorphae</taxon>
        <taxon>Entelegynae</taxon>
        <taxon>Araneoidea</taxon>
        <taxon>Linyphiidae</taxon>
        <taxon>Erigoninae</taxon>
        <taxon>Oedothorax</taxon>
    </lineage>
</organism>
<dbReference type="Proteomes" id="UP000827092">
    <property type="component" value="Unassembled WGS sequence"/>
</dbReference>
<dbReference type="EMBL" id="JAFNEN010000309">
    <property type="protein sequence ID" value="KAG8186201.1"/>
    <property type="molecule type" value="Genomic_DNA"/>
</dbReference>
<keyword evidence="5 11" id="KW-0732">Signal</keyword>
<evidence type="ECO:0000313" key="13">
    <source>
        <dbReference type="EMBL" id="KAG8186201.1"/>
    </source>
</evidence>
<sequence length="213" mass="24757">MPAFGPLIAGFLLLNNVQAMYFFLKEGSEKCFVRELPDSTLLIGHYRCKAVSSKSEKVGNSNTWNATMLVEVKNPHRKTVLSREYKYEGRFSFTSHEPGEHTICMHSKVASSKMMKVDFDMQVGEHTINYTAVAKKEKLTEMETKFKELNEKASDIVKDLDYLRYREELFRESTEAISRRVLLWSIGQTIILIIMSMWQVYNLQLFFESKKLV</sequence>
<feature type="domain" description="GOLD" evidence="12">
    <location>
        <begin position="29"/>
        <end position="123"/>
    </location>
</feature>
<evidence type="ECO:0000256" key="7">
    <source>
        <dbReference type="ARBA" id="ARBA00023136"/>
    </source>
</evidence>
<reference evidence="13 14" key="1">
    <citation type="journal article" date="2022" name="Nat. Ecol. Evol.">
        <title>A masculinizing supergene underlies an exaggerated male reproductive morph in a spider.</title>
        <authorList>
            <person name="Hendrickx F."/>
            <person name="De Corte Z."/>
            <person name="Sonet G."/>
            <person name="Van Belleghem S.M."/>
            <person name="Kostlbacher S."/>
            <person name="Vangestel C."/>
        </authorList>
    </citation>
    <scope>NUCLEOTIDE SEQUENCE [LARGE SCALE GENOMIC DNA]</scope>
    <source>
        <strain evidence="13">W744_W776</strain>
    </source>
</reference>
<protein>
    <recommendedName>
        <fullName evidence="12">GOLD domain-containing protein</fullName>
    </recommendedName>
</protein>
<evidence type="ECO:0000313" key="14">
    <source>
        <dbReference type="Proteomes" id="UP000827092"/>
    </source>
</evidence>
<comment type="caution">
    <text evidence="13">The sequence shown here is derived from an EMBL/GenBank/DDBJ whole genome shotgun (WGS) entry which is preliminary data.</text>
</comment>
<evidence type="ECO:0000256" key="5">
    <source>
        <dbReference type="ARBA" id="ARBA00022729"/>
    </source>
</evidence>
<dbReference type="Pfam" id="PF01105">
    <property type="entry name" value="EMP24_GP25L"/>
    <property type="match status" value="1"/>
</dbReference>
<gene>
    <name evidence="13" type="ORF">JTE90_008731</name>
</gene>
<dbReference type="InterPro" id="IPR009038">
    <property type="entry name" value="GOLD_dom"/>
</dbReference>
<dbReference type="SMART" id="SM01190">
    <property type="entry name" value="EMP24_GP25L"/>
    <property type="match status" value="1"/>
</dbReference>
<evidence type="ECO:0000256" key="1">
    <source>
        <dbReference type="ARBA" id="ARBA00004479"/>
    </source>
</evidence>
<feature type="signal peptide" evidence="11">
    <location>
        <begin position="1"/>
        <end position="19"/>
    </location>
</feature>
<dbReference type="GO" id="GO:0016020">
    <property type="term" value="C:membrane"/>
    <property type="evidence" value="ECO:0007669"/>
    <property type="project" value="UniProtKB-SubCell"/>
</dbReference>
<evidence type="ECO:0000256" key="6">
    <source>
        <dbReference type="ARBA" id="ARBA00022989"/>
    </source>
</evidence>
<evidence type="ECO:0000259" key="12">
    <source>
        <dbReference type="PROSITE" id="PS50866"/>
    </source>
</evidence>
<feature type="coiled-coil region" evidence="9">
    <location>
        <begin position="132"/>
        <end position="159"/>
    </location>
</feature>
<keyword evidence="6 10" id="KW-1133">Transmembrane helix</keyword>
<comment type="subcellular location">
    <subcellularLocation>
        <location evidence="1 8">Membrane</location>
        <topology evidence="1 8">Single-pass type I membrane protein</topology>
    </subcellularLocation>
</comment>
<evidence type="ECO:0000256" key="9">
    <source>
        <dbReference type="SAM" id="Coils"/>
    </source>
</evidence>
<keyword evidence="4 8" id="KW-0812">Transmembrane</keyword>
<proteinExistence type="inferred from homology"/>
<evidence type="ECO:0000256" key="8">
    <source>
        <dbReference type="RuleBase" id="RU003827"/>
    </source>
</evidence>
<comment type="similarity">
    <text evidence="2 8">Belongs to the EMP24/GP25L family.</text>
</comment>
<dbReference type="PANTHER" id="PTHR22811">
    <property type="entry name" value="TRANSMEMBRANE EMP24 DOMAIN-CONTAINING PROTEIN"/>
    <property type="match status" value="1"/>
</dbReference>
<feature type="chain" id="PRO_5043731157" description="GOLD domain-containing protein" evidence="11">
    <location>
        <begin position="20"/>
        <end position="213"/>
    </location>
</feature>
<keyword evidence="3" id="KW-0217">Developmental protein</keyword>
<accession>A0AAV6UPK7</accession>
<keyword evidence="9" id="KW-0175">Coiled coil</keyword>